<gene>
    <name evidence="2" type="ORF">GSTUAT00005181001</name>
</gene>
<evidence type="ECO:0000313" key="2">
    <source>
        <dbReference type="EMBL" id="CUS10731.1"/>
    </source>
</evidence>
<keyword evidence="1" id="KW-0812">Transmembrane</keyword>
<proteinExistence type="predicted"/>
<dbReference type="EMBL" id="LN891040">
    <property type="protein sequence ID" value="CUS10731.1"/>
    <property type="molecule type" value="Genomic_DNA"/>
</dbReference>
<keyword evidence="3" id="KW-1185">Reference proteome</keyword>
<reference evidence="2" key="1">
    <citation type="submission" date="2015-10" db="EMBL/GenBank/DDBJ databases">
        <authorList>
            <person name="Regsiter A."/>
            <person name="william w."/>
        </authorList>
    </citation>
    <scope>NUCLEOTIDE SEQUENCE</scope>
    <source>
        <strain evidence="2">Montdore</strain>
    </source>
</reference>
<keyword evidence="1" id="KW-0472">Membrane</keyword>
<name>A0A292PVB0_9PEZI</name>
<feature type="transmembrane region" description="Helical" evidence="1">
    <location>
        <begin position="12"/>
        <end position="35"/>
    </location>
</feature>
<keyword evidence="1" id="KW-1133">Transmembrane helix</keyword>
<evidence type="ECO:0000256" key="1">
    <source>
        <dbReference type="SAM" id="Phobius"/>
    </source>
</evidence>
<dbReference type="AlphaFoldDB" id="A0A292PVB0"/>
<protein>
    <submittedName>
        <fullName evidence="2">Uncharacterized protein</fullName>
    </submittedName>
</protein>
<dbReference type="Proteomes" id="UP001412239">
    <property type="component" value="Unassembled WGS sequence"/>
</dbReference>
<organism evidence="2 3">
    <name type="scientific">Tuber aestivum</name>
    <name type="common">summer truffle</name>
    <dbReference type="NCBI Taxonomy" id="59557"/>
    <lineage>
        <taxon>Eukaryota</taxon>
        <taxon>Fungi</taxon>
        <taxon>Dikarya</taxon>
        <taxon>Ascomycota</taxon>
        <taxon>Pezizomycotina</taxon>
        <taxon>Pezizomycetes</taxon>
        <taxon>Pezizales</taxon>
        <taxon>Tuberaceae</taxon>
        <taxon>Tuber</taxon>
    </lineage>
</organism>
<evidence type="ECO:0000313" key="3">
    <source>
        <dbReference type="Proteomes" id="UP001412239"/>
    </source>
</evidence>
<sequence length="109" mass="12214">MHPCLTRQLVYRLIPLVAFVFHLILSTSSFCSFFLGPAHRHQHHTCSSLPSGAADDPYISSNRSGRGRVVSKPPLLPRICCWPGKAGEVCYSGLRRTEKEEEKEEVECS</sequence>
<accession>A0A292PVB0</accession>